<dbReference type="SMART" id="SM00240">
    <property type="entry name" value="FHA"/>
    <property type="match status" value="1"/>
</dbReference>
<dbReference type="Gene3D" id="2.60.200.20">
    <property type="match status" value="1"/>
</dbReference>
<dbReference type="EMBL" id="NBSH01000005">
    <property type="protein sequence ID" value="ORX37763.1"/>
    <property type="molecule type" value="Genomic_DNA"/>
</dbReference>
<feature type="region of interest" description="Disordered" evidence="1">
    <location>
        <begin position="273"/>
        <end position="299"/>
    </location>
</feature>
<feature type="compositionally biased region" description="Basic and acidic residues" evidence="1">
    <location>
        <begin position="273"/>
        <end position="282"/>
    </location>
</feature>
<dbReference type="RefSeq" id="XP_021871750.1">
    <property type="nucleotide sequence ID" value="XM_022018126.1"/>
</dbReference>
<evidence type="ECO:0000313" key="5">
    <source>
        <dbReference type="Proteomes" id="UP000193218"/>
    </source>
</evidence>
<dbReference type="InParanoid" id="A0A1Y1UI70"/>
<feature type="compositionally biased region" description="Low complexity" evidence="1">
    <location>
        <begin position="284"/>
        <end position="296"/>
    </location>
</feature>
<dbReference type="PROSITE" id="PS50006">
    <property type="entry name" value="FHA_DOMAIN"/>
    <property type="match status" value="1"/>
</dbReference>
<accession>A0A1Y1UI70</accession>
<feature type="domain" description="FHA" evidence="2">
    <location>
        <begin position="114"/>
        <end position="161"/>
    </location>
</feature>
<organism evidence="4 5">
    <name type="scientific">Kockovaella imperatae</name>
    <dbReference type="NCBI Taxonomy" id="4999"/>
    <lineage>
        <taxon>Eukaryota</taxon>
        <taxon>Fungi</taxon>
        <taxon>Dikarya</taxon>
        <taxon>Basidiomycota</taxon>
        <taxon>Agaricomycotina</taxon>
        <taxon>Tremellomycetes</taxon>
        <taxon>Tremellales</taxon>
        <taxon>Cuniculitremaceae</taxon>
        <taxon>Kockovaella</taxon>
    </lineage>
</organism>
<comment type="caution">
    <text evidence="4">The sequence shown here is derived from an EMBL/GenBank/DDBJ whole genome shotgun (WGS) entry which is preliminary data.</text>
</comment>
<dbReference type="Proteomes" id="UP000193218">
    <property type="component" value="Unassembled WGS sequence"/>
</dbReference>
<feature type="domain" description="G-patch" evidence="3">
    <location>
        <begin position="298"/>
        <end position="344"/>
    </location>
</feature>
<dbReference type="STRING" id="4999.A0A1Y1UI70"/>
<evidence type="ECO:0000256" key="1">
    <source>
        <dbReference type="SAM" id="MobiDB-lite"/>
    </source>
</evidence>
<dbReference type="Pfam" id="PF00498">
    <property type="entry name" value="FHA"/>
    <property type="match status" value="1"/>
</dbReference>
<gene>
    <name evidence="4" type="ORF">BD324DRAFT_650311</name>
</gene>
<keyword evidence="5" id="KW-1185">Reference proteome</keyword>
<evidence type="ECO:0000259" key="3">
    <source>
        <dbReference type="PROSITE" id="PS50174"/>
    </source>
</evidence>
<evidence type="ECO:0008006" key="6">
    <source>
        <dbReference type="Google" id="ProtNLM"/>
    </source>
</evidence>
<dbReference type="SUPFAM" id="SSF49879">
    <property type="entry name" value="SMAD/FHA domain"/>
    <property type="match status" value="1"/>
</dbReference>
<dbReference type="InterPro" id="IPR000253">
    <property type="entry name" value="FHA_dom"/>
</dbReference>
<dbReference type="AlphaFoldDB" id="A0A1Y1UI70"/>
<evidence type="ECO:0000313" key="4">
    <source>
        <dbReference type="EMBL" id="ORX37763.1"/>
    </source>
</evidence>
<dbReference type="InterPro" id="IPR000467">
    <property type="entry name" value="G_patch_dom"/>
</dbReference>
<feature type="region of interest" description="Disordered" evidence="1">
    <location>
        <begin position="313"/>
        <end position="343"/>
    </location>
</feature>
<dbReference type="InterPro" id="IPR053027">
    <property type="entry name" value="AGGF1"/>
</dbReference>
<name>A0A1Y1UI70_9TREE</name>
<reference evidence="4 5" key="1">
    <citation type="submission" date="2017-03" db="EMBL/GenBank/DDBJ databases">
        <title>Widespread Adenine N6-methylation of Active Genes in Fungi.</title>
        <authorList>
            <consortium name="DOE Joint Genome Institute"/>
            <person name="Mondo S.J."/>
            <person name="Dannebaum R.O."/>
            <person name="Kuo R.C."/>
            <person name="Louie K.B."/>
            <person name="Bewick A.J."/>
            <person name="Labutti K."/>
            <person name="Haridas S."/>
            <person name="Kuo A."/>
            <person name="Salamov A."/>
            <person name="Ahrendt S.R."/>
            <person name="Lau R."/>
            <person name="Bowen B.P."/>
            <person name="Lipzen A."/>
            <person name="Sullivan W."/>
            <person name="Andreopoulos W.B."/>
            <person name="Clum A."/>
            <person name="Lindquist E."/>
            <person name="Daum C."/>
            <person name="Northen T.R."/>
            <person name="Ramamoorthy G."/>
            <person name="Schmitz R.J."/>
            <person name="Gryganskyi A."/>
            <person name="Culley D."/>
            <person name="Magnuson J."/>
            <person name="James T.Y."/>
            <person name="O'Malley M.A."/>
            <person name="Stajich J.E."/>
            <person name="Spatafora J.W."/>
            <person name="Visel A."/>
            <person name="Grigoriev I.V."/>
        </authorList>
    </citation>
    <scope>NUCLEOTIDE SEQUENCE [LARGE SCALE GENOMIC DNA]</scope>
    <source>
        <strain evidence="4 5">NRRL Y-17943</strain>
    </source>
</reference>
<dbReference type="GeneID" id="33559935"/>
<protein>
    <recommendedName>
        <fullName evidence="6">SMAD/FHA domain-containing protein</fullName>
    </recommendedName>
</protein>
<dbReference type="PROSITE" id="PS50174">
    <property type="entry name" value="G_PATCH"/>
    <property type="match status" value="1"/>
</dbReference>
<dbReference type="SMART" id="SM00443">
    <property type="entry name" value="G_patch"/>
    <property type="match status" value="1"/>
</dbReference>
<dbReference type="Pfam" id="PF01585">
    <property type="entry name" value="G-patch"/>
    <property type="match status" value="1"/>
</dbReference>
<dbReference type="OrthoDB" id="21470at2759"/>
<dbReference type="GO" id="GO:0003676">
    <property type="term" value="F:nucleic acid binding"/>
    <property type="evidence" value="ECO:0007669"/>
    <property type="project" value="InterPro"/>
</dbReference>
<dbReference type="PANTHER" id="PTHR23106:SF24">
    <property type="entry name" value="ANGIOGENIC FACTOR WITH G PATCH AND FHA DOMAINS 1"/>
    <property type="match status" value="1"/>
</dbReference>
<evidence type="ECO:0000259" key="2">
    <source>
        <dbReference type="PROSITE" id="PS50006"/>
    </source>
</evidence>
<dbReference type="PANTHER" id="PTHR23106">
    <property type="entry name" value="ANGIOGENIC FACTOR WITH G PATCH AND FHA DOMAINS 1"/>
    <property type="match status" value="1"/>
</dbReference>
<sequence length="359" mass="39755">MEEGSGWVWDSRDLVYFHPSSNTYAVSTNGEWSYVHATEFKPGEPSSAMADHRTELEEGEVRDDVGWGALIEGTERGQIATPVDIEVLRLVIISSDILTLHKVIMIDGTSPEGIQIGRDKVPGPTRVRLKEMAVSKTHAVIFRQGPEWCIVDLGSTHGTFVVSGSGAAERLSPPKHASQPHPLKHLDKITIGSTTVVAHLHPDWPCDACQINGDNMFELFQDTGKRDQTTEIEISPRYAGPRGSHEMSLLRKSLLKDNGHSATKNSVYVDRSALRRQMERPSSRRSASPPRLSEPSKPASFAARMLGKQGWVEGKGLGAQNDGIAEPLSVKANKDKRGLGDDEEDWRIRGKKKRWRELE</sequence>
<proteinExistence type="predicted"/>
<dbReference type="InterPro" id="IPR008984">
    <property type="entry name" value="SMAD_FHA_dom_sf"/>
</dbReference>